<keyword evidence="3" id="KW-1185">Reference proteome</keyword>
<dbReference type="AlphaFoldDB" id="A0A7H2BH24"/>
<evidence type="ECO:0000313" key="2">
    <source>
        <dbReference type="EMBL" id="QNV38970.1"/>
    </source>
</evidence>
<feature type="compositionally biased region" description="Low complexity" evidence="1">
    <location>
        <begin position="137"/>
        <end position="154"/>
    </location>
</feature>
<evidence type="ECO:0000313" key="3">
    <source>
        <dbReference type="Proteomes" id="UP000516421"/>
    </source>
</evidence>
<name>A0A7H2BH24_9MICC</name>
<gene>
    <name evidence="2" type="ORF">IDM48_05895</name>
</gene>
<accession>A0A7H2BH24</accession>
<dbReference type="RefSeq" id="WP_068171214.1">
    <property type="nucleotide sequence ID" value="NZ_BAAAHX010000004.1"/>
</dbReference>
<sequence>MSFLKNLSLIVGGAVAGFAVSKVASTPFSAENNSALLRKNPGTLAQTTNLEGTLSRFFDSPLGQRLQPYALKSMDFAGKVKRGMDEREAQLKNQFAEQKSDSRPGAVDEWQLPYTPQNLQDYSHPSRDVIDGDTQVAQQSSLGADSDSASATRARIARDETLGKDFFA</sequence>
<organism evidence="2 3">
    <name type="scientific">Rothia amarae</name>
    <dbReference type="NCBI Taxonomy" id="169480"/>
    <lineage>
        <taxon>Bacteria</taxon>
        <taxon>Bacillati</taxon>
        <taxon>Actinomycetota</taxon>
        <taxon>Actinomycetes</taxon>
        <taxon>Micrococcales</taxon>
        <taxon>Micrococcaceae</taxon>
        <taxon>Rothia</taxon>
    </lineage>
</organism>
<evidence type="ECO:0000256" key="1">
    <source>
        <dbReference type="SAM" id="MobiDB-lite"/>
    </source>
</evidence>
<protein>
    <submittedName>
        <fullName evidence="2">Uncharacterized protein</fullName>
    </submittedName>
</protein>
<proteinExistence type="predicted"/>
<dbReference type="EMBL" id="CP061538">
    <property type="protein sequence ID" value="QNV38970.1"/>
    <property type="molecule type" value="Genomic_DNA"/>
</dbReference>
<feature type="region of interest" description="Disordered" evidence="1">
    <location>
        <begin position="116"/>
        <end position="155"/>
    </location>
</feature>
<reference evidence="2 3" key="1">
    <citation type="submission" date="2020-09" db="EMBL/GenBank/DDBJ databases">
        <title>Investigation of environmental microbe.</title>
        <authorList>
            <person name="Ou Y."/>
            <person name="Kang Q."/>
        </authorList>
    </citation>
    <scope>NUCLEOTIDE SEQUENCE [LARGE SCALE GENOMIC DNA]</scope>
    <source>
        <strain evidence="2 3">KJZ-9</strain>
    </source>
</reference>
<dbReference type="Proteomes" id="UP000516421">
    <property type="component" value="Chromosome"/>
</dbReference>
<dbReference type="KEGG" id="rama:IDM48_05895"/>